<proteinExistence type="inferred from homology"/>
<dbReference type="EMBL" id="AMRJ01000002">
    <property type="protein sequence ID" value="EKF75671.1"/>
    <property type="molecule type" value="Genomic_DNA"/>
</dbReference>
<name>L0WF57_9GAMM</name>
<sequence length="684" mass="76638">MDMMTAPSDIPQVVLTPARVSEPQSEVPASVTVIDRQLINASGARELYQVLRLVPGMTAVKVDGNVPTVSYHATKSTDIRRMLVLIDGRSVYQPGLARVSWNDLPVDLNDVERIEVTRGPAAAAYGANAYTGVINIITRDPRDVDGQQVTLRGGNNGVADGRVSAGQHFSGGAWRVNLAQRADDGYDEPFEGREARDAKHITTLNAEWVRELDERNTLTLQAGGTKSRLQRPGALEDAGVYSQLPVQHTQRAFGAIQWQHAFSDDHQLQVNSYGQYNNEQTPYSVCYRDPFDPNQAVGPGGALLFSKELRDLFVASGNDLDTTLANAASDPALLQRYMTVQGAGAPFCADSRMDIEEIRYDLEVQDTLQINDRLRLVSGVDVRSDRTQSQYYLSGNAENSSYRAFGNLAVTVIDPVIVNLGGYWEHDTISGENFSPRVGVNWAVVPGHHLRYVFSKAVRTPDIYEDQADINILADNLSEPFASQTQSLLGWSRPAFFVTQQSPGTMKPEEIRSWELGYYGRFAGLEMDVRYFHESLTNLLSDPLTPFEFDVNNEGRVDHRGTEGQVTWRPISSQMLRLTAAHLHSRSNDNTERRMMTRDSGSALWAWQMTSQWGFSTTYYLARSYNDHPFEQLNLQLLFRQPIGNAQLQWRATLEHPLNSEPVVFPENRYQDDNRYWLSATVSF</sequence>
<keyword evidence="6 8" id="KW-0472">Membrane</keyword>
<accession>L0WF57</accession>
<evidence type="ECO:0008006" key="14">
    <source>
        <dbReference type="Google" id="ProtNLM"/>
    </source>
</evidence>
<feature type="domain" description="TonB-dependent receptor-like beta-barrel" evidence="10">
    <location>
        <begin position="201"/>
        <end position="622"/>
    </location>
</feature>
<dbReference type="InterPro" id="IPR037066">
    <property type="entry name" value="Plug_dom_sf"/>
</dbReference>
<protein>
    <recommendedName>
        <fullName evidence="14">TonB-dependent receptor</fullName>
    </recommendedName>
</protein>
<dbReference type="SUPFAM" id="SSF56935">
    <property type="entry name" value="Porins"/>
    <property type="match status" value="1"/>
</dbReference>
<comment type="caution">
    <text evidence="12">The sequence shown here is derived from an EMBL/GenBank/DDBJ whole genome shotgun (WGS) entry which is preliminary data.</text>
</comment>
<dbReference type="PANTHER" id="PTHR30069:SF27">
    <property type="entry name" value="BLL4766 PROTEIN"/>
    <property type="match status" value="1"/>
</dbReference>
<dbReference type="AlphaFoldDB" id="L0WF57"/>
<dbReference type="InterPro" id="IPR012910">
    <property type="entry name" value="Plug_dom"/>
</dbReference>
<evidence type="ECO:0000313" key="13">
    <source>
        <dbReference type="Proteomes" id="UP000010164"/>
    </source>
</evidence>
<evidence type="ECO:0000259" key="11">
    <source>
        <dbReference type="Pfam" id="PF07715"/>
    </source>
</evidence>
<evidence type="ECO:0000256" key="4">
    <source>
        <dbReference type="ARBA" id="ARBA00022692"/>
    </source>
</evidence>
<dbReference type="OrthoDB" id="9758929at2"/>
<dbReference type="Gene3D" id="2.170.130.10">
    <property type="entry name" value="TonB-dependent receptor, plug domain"/>
    <property type="match status" value="1"/>
</dbReference>
<evidence type="ECO:0000256" key="9">
    <source>
        <dbReference type="RuleBase" id="RU003357"/>
    </source>
</evidence>
<evidence type="ECO:0000259" key="10">
    <source>
        <dbReference type="Pfam" id="PF00593"/>
    </source>
</evidence>
<dbReference type="Pfam" id="PF00593">
    <property type="entry name" value="TonB_dep_Rec_b-barrel"/>
    <property type="match status" value="1"/>
</dbReference>
<evidence type="ECO:0000256" key="5">
    <source>
        <dbReference type="ARBA" id="ARBA00023077"/>
    </source>
</evidence>
<dbReference type="Gene3D" id="2.40.170.20">
    <property type="entry name" value="TonB-dependent receptor, beta-barrel domain"/>
    <property type="match status" value="1"/>
</dbReference>
<dbReference type="InterPro" id="IPR036942">
    <property type="entry name" value="Beta-barrel_TonB_sf"/>
</dbReference>
<keyword evidence="2 8" id="KW-0813">Transport</keyword>
<dbReference type="GO" id="GO:0015344">
    <property type="term" value="F:siderophore uptake transmembrane transporter activity"/>
    <property type="evidence" value="ECO:0007669"/>
    <property type="project" value="TreeGrafter"/>
</dbReference>
<evidence type="ECO:0000256" key="2">
    <source>
        <dbReference type="ARBA" id="ARBA00022448"/>
    </source>
</evidence>
<dbReference type="Pfam" id="PF07715">
    <property type="entry name" value="Plug"/>
    <property type="match status" value="1"/>
</dbReference>
<reference evidence="12 13" key="1">
    <citation type="journal article" date="2012" name="J. Bacteriol.">
        <title>Genome Sequence of the Alkane-Degrading Bacterium Alcanivorax hongdengensis Type Strain A-11-3.</title>
        <authorList>
            <person name="Lai Q."/>
            <person name="Shao Z."/>
        </authorList>
    </citation>
    <scope>NUCLEOTIDE SEQUENCE [LARGE SCALE GENOMIC DNA]</scope>
    <source>
        <strain evidence="12 13">A-11-3</strain>
    </source>
</reference>
<dbReference type="InterPro" id="IPR039426">
    <property type="entry name" value="TonB-dep_rcpt-like"/>
</dbReference>
<keyword evidence="4 8" id="KW-0812">Transmembrane</keyword>
<evidence type="ECO:0000256" key="3">
    <source>
        <dbReference type="ARBA" id="ARBA00022452"/>
    </source>
</evidence>
<evidence type="ECO:0000256" key="6">
    <source>
        <dbReference type="ARBA" id="ARBA00023136"/>
    </source>
</evidence>
<keyword evidence="5 9" id="KW-0798">TonB box</keyword>
<keyword evidence="13" id="KW-1185">Reference proteome</keyword>
<dbReference type="GO" id="GO:0044718">
    <property type="term" value="P:siderophore transmembrane transport"/>
    <property type="evidence" value="ECO:0007669"/>
    <property type="project" value="TreeGrafter"/>
</dbReference>
<organism evidence="12 13">
    <name type="scientific">Alcanivorax hongdengensis A-11-3</name>
    <dbReference type="NCBI Taxonomy" id="1177179"/>
    <lineage>
        <taxon>Bacteria</taxon>
        <taxon>Pseudomonadati</taxon>
        <taxon>Pseudomonadota</taxon>
        <taxon>Gammaproteobacteria</taxon>
        <taxon>Oceanospirillales</taxon>
        <taxon>Alcanivoracaceae</taxon>
        <taxon>Alcanivorax</taxon>
    </lineage>
</organism>
<keyword evidence="7 8" id="KW-0998">Cell outer membrane</keyword>
<evidence type="ECO:0000256" key="8">
    <source>
        <dbReference type="PROSITE-ProRule" id="PRU01360"/>
    </source>
</evidence>
<evidence type="ECO:0000256" key="1">
    <source>
        <dbReference type="ARBA" id="ARBA00004571"/>
    </source>
</evidence>
<dbReference type="GO" id="GO:0009279">
    <property type="term" value="C:cell outer membrane"/>
    <property type="evidence" value="ECO:0007669"/>
    <property type="project" value="UniProtKB-SubCell"/>
</dbReference>
<feature type="domain" description="TonB-dependent receptor plug" evidence="11">
    <location>
        <begin position="24"/>
        <end position="133"/>
    </location>
</feature>
<dbReference type="PANTHER" id="PTHR30069">
    <property type="entry name" value="TONB-DEPENDENT OUTER MEMBRANE RECEPTOR"/>
    <property type="match status" value="1"/>
</dbReference>
<evidence type="ECO:0000256" key="7">
    <source>
        <dbReference type="ARBA" id="ARBA00023237"/>
    </source>
</evidence>
<comment type="subcellular location">
    <subcellularLocation>
        <location evidence="1 8">Cell outer membrane</location>
        <topology evidence="1 8">Multi-pass membrane protein</topology>
    </subcellularLocation>
</comment>
<dbReference type="eggNOG" id="COG4206">
    <property type="taxonomic scope" value="Bacteria"/>
</dbReference>
<dbReference type="PROSITE" id="PS52016">
    <property type="entry name" value="TONB_DEPENDENT_REC_3"/>
    <property type="match status" value="1"/>
</dbReference>
<dbReference type="Proteomes" id="UP000010164">
    <property type="component" value="Unassembled WGS sequence"/>
</dbReference>
<dbReference type="InterPro" id="IPR000531">
    <property type="entry name" value="Beta-barrel_TonB"/>
</dbReference>
<dbReference type="STRING" id="1177179.A11A3_02342"/>
<comment type="similarity">
    <text evidence="8 9">Belongs to the TonB-dependent receptor family.</text>
</comment>
<gene>
    <name evidence="12" type="ORF">A11A3_02342</name>
</gene>
<dbReference type="PATRIC" id="fig|1177179.3.peg.463"/>
<evidence type="ECO:0000313" key="12">
    <source>
        <dbReference type="EMBL" id="EKF75671.1"/>
    </source>
</evidence>
<keyword evidence="3 8" id="KW-1134">Transmembrane beta strand</keyword>